<accession>A0A9J6Z9D3</accession>
<dbReference type="AlphaFoldDB" id="A0A9J6Z9D3"/>
<sequence length="695" mass="78652">MNNHVIKEGSIFLLCNEQGDIVPESDTGHGLYLKDTRFLSNYKLYINKKSPQLLGSRSNKSYLLSTTLMEESKDRGAIEVIRETIIYDGVLYERLSVTNYYLDSNEVEISLSFDADFQDMFIVRKYREGKVGHTLDPIVEKGAIAFRYVGIDEIKRTTYVTWDYEATISEDNKELSFQLELSPGQTKYINVNVVPLIGEKALPTLHTYTVALQELEESYSQWQKSNTTIESSNEHYNKLYDRSLQDLRMLMDDIGEGTFPVAGLPWFAASFGRDSIITSLFMLPLQPAHAIGTLRTLAAYQGTKYDAWCDEEPGKISHEIRFGELANSNQAPFSPYYGGVDSTPLFLILIVEYVRWSGDTSIVHELQTNIDAALDWIDTRSSTNDAHFLTYHQEASEGFPNQGWKDSSNSIIHENGQYAKSPIALVEVQGYIYAAKQGLADIYESMGETDRAKQLYAEAKRLKQQFQDRYWMEEHGFYCIALDENLEQVKSITSNPGHLLMTDIVDEQYRQIVATRLLEHDMFSGYGIRTMSNKASGYYPLSYHNGSVWPHDNGMILLGLLRNRYADDAMKVVSGIIKVSTQFDGYRLPELFCGYDLTETDKVIPYPTTCSPQAWAGATAFVMLQAMLGLIPNVLAGKIFISPCLPVELEYLTVHNLCIGRGTLSFTLKRDTNLAAKINIEIISNTTELEIEIQS</sequence>
<name>A0A9J6Z9D3_9BACL</name>
<evidence type="ECO:0000259" key="1">
    <source>
        <dbReference type="Pfam" id="PF14742"/>
    </source>
</evidence>
<dbReference type="Proteomes" id="UP001056756">
    <property type="component" value="Chromosome"/>
</dbReference>
<feature type="domain" description="Putative glycogen debranching enzyme N-terminal" evidence="1">
    <location>
        <begin position="6"/>
        <end position="191"/>
    </location>
</feature>
<dbReference type="KEGG" id="plig:NAG76_11635"/>
<protein>
    <submittedName>
        <fullName evidence="3">Amylo-alpha-1,6-glucosidase</fullName>
    </submittedName>
</protein>
<dbReference type="EMBL" id="CP097899">
    <property type="protein sequence ID" value="URN92552.1"/>
    <property type="molecule type" value="Genomic_DNA"/>
</dbReference>
<evidence type="ECO:0000313" key="4">
    <source>
        <dbReference type="Proteomes" id="UP001056756"/>
    </source>
</evidence>
<dbReference type="SUPFAM" id="SSF48208">
    <property type="entry name" value="Six-hairpin glycosidases"/>
    <property type="match status" value="1"/>
</dbReference>
<reference evidence="3" key="1">
    <citation type="submission" date="2022-05" db="EMBL/GenBank/DDBJ databases">
        <title>Novel bacterial taxa in a minimal lignocellulolytic consortium and its capacity to transform plastics disclosed by genome-resolved metagenomics.</title>
        <authorList>
            <person name="Rodriguez C.A.D."/>
            <person name="Diaz-Garcia L."/>
            <person name="Herrera K."/>
            <person name="Tarazona N.A."/>
            <person name="Sproer C."/>
            <person name="Overmann J."/>
            <person name="Jimenez D.J."/>
        </authorList>
    </citation>
    <scope>NUCLEOTIDE SEQUENCE</scope>
    <source>
        <strain evidence="3">MAG5</strain>
    </source>
</reference>
<dbReference type="InterPro" id="IPR012341">
    <property type="entry name" value="6hp_glycosidase-like_sf"/>
</dbReference>
<gene>
    <name evidence="3" type="ORF">NAG76_11635</name>
</gene>
<feature type="domain" description="Mannosylglycerate hydrolase MGH1-like glycoside hydrolase" evidence="2">
    <location>
        <begin position="360"/>
        <end position="578"/>
    </location>
</feature>
<evidence type="ECO:0000259" key="2">
    <source>
        <dbReference type="Pfam" id="PF22422"/>
    </source>
</evidence>
<dbReference type="InterPro" id="IPR054491">
    <property type="entry name" value="MGH1-like_GH"/>
</dbReference>
<dbReference type="InterPro" id="IPR008928">
    <property type="entry name" value="6-hairpin_glycosidase_sf"/>
</dbReference>
<dbReference type="Pfam" id="PF14742">
    <property type="entry name" value="GDE_N_bis"/>
    <property type="match status" value="1"/>
</dbReference>
<dbReference type="Gene3D" id="1.50.10.10">
    <property type="match status" value="1"/>
</dbReference>
<dbReference type="GO" id="GO:0005975">
    <property type="term" value="P:carbohydrate metabolic process"/>
    <property type="evidence" value="ECO:0007669"/>
    <property type="project" value="InterPro"/>
</dbReference>
<organism evidence="3 4">
    <name type="scientific">Candidatus Pristimantibacillus lignocellulolyticus</name>
    <dbReference type="NCBI Taxonomy" id="2994561"/>
    <lineage>
        <taxon>Bacteria</taxon>
        <taxon>Bacillati</taxon>
        <taxon>Bacillota</taxon>
        <taxon>Bacilli</taxon>
        <taxon>Bacillales</taxon>
        <taxon>Paenibacillaceae</taxon>
        <taxon>Candidatus Pristimantibacillus</taxon>
    </lineage>
</organism>
<dbReference type="Pfam" id="PF22422">
    <property type="entry name" value="MGH1-like_GH"/>
    <property type="match status" value="1"/>
</dbReference>
<evidence type="ECO:0000313" key="3">
    <source>
        <dbReference type="EMBL" id="URN92552.1"/>
    </source>
</evidence>
<proteinExistence type="predicted"/>
<dbReference type="InterPro" id="IPR032856">
    <property type="entry name" value="GDE_N_bis"/>
</dbReference>